<evidence type="ECO:0000256" key="2">
    <source>
        <dbReference type="PIRSR" id="PIRSR005962-1"/>
    </source>
</evidence>
<comment type="cofactor">
    <cofactor evidence="2">
        <name>Mn(2+)</name>
        <dbReference type="ChEBI" id="CHEBI:29035"/>
    </cofactor>
    <text evidence="2">The Mn(2+) ion enhances activity.</text>
</comment>
<dbReference type="InterPro" id="IPR017439">
    <property type="entry name" value="Amidohydrolase"/>
</dbReference>
<dbReference type="Pfam" id="PF07687">
    <property type="entry name" value="M20_dimer"/>
    <property type="match status" value="1"/>
</dbReference>
<dbReference type="FunFam" id="3.30.70.360:FF:000001">
    <property type="entry name" value="N-acetyldiaminopimelate deacetylase"/>
    <property type="match status" value="1"/>
</dbReference>
<name>A0A2X2W5Y4_CLOCO</name>
<evidence type="ECO:0000259" key="3">
    <source>
        <dbReference type="Pfam" id="PF07687"/>
    </source>
</evidence>
<dbReference type="NCBIfam" id="TIGR01891">
    <property type="entry name" value="amidohydrolases"/>
    <property type="match status" value="1"/>
</dbReference>
<accession>A0A2X2W5Y4</accession>
<dbReference type="PANTHER" id="PTHR11014:SF63">
    <property type="entry name" value="METALLOPEPTIDASE, PUTATIVE (AFU_ORTHOLOGUE AFUA_6G09600)-RELATED"/>
    <property type="match status" value="1"/>
</dbReference>
<dbReference type="Gene3D" id="3.30.70.360">
    <property type="match status" value="1"/>
</dbReference>
<dbReference type="GO" id="GO:0019877">
    <property type="term" value="P:diaminopimelate biosynthetic process"/>
    <property type="evidence" value="ECO:0007669"/>
    <property type="project" value="UniProtKB-ARBA"/>
</dbReference>
<protein>
    <submittedName>
        <fullName evidence="4">Amidohydrolase family protein</fullName>
        <ecNumber evidence="4">3.-.-.-</ecNumber>
    </submittedName>
</protein>
<dbReference type="GO" id="GO:0050118">
    <property type="term" value="F:N-acetyldiaminopimelate deacetylase activity"/>
    <property type="evidence" value="ECO:0007669"/>
    <property type="project" value="UniProtKB-ARBA"/>
</dbReference>
<organism evidence="4 5">
    <name type="scientific">Clostridium cochlearium</name>
    <dbReference type="NCBI Taxonomy" id="1494"/>
    <lineage>
        <taxon>Bacteria</taxon>
        <taxon>Bacillati</taxon>
        <taxon>Bacillota</taxon>
        <taxon>Clostridia</taxon>
        <taxon>Eubacteriales</taxon>
        <taxon>Clostridiaceae</taxon>
        <taxon>Clostridium</taxon>
    </lineage>
</organism>
<dbReference type="InterPro" id="IPR002933">
    <property type="entry name" value="Peptidase_M20"/>
</dbReference>
<dbReference type="Proteomes" id="UP000250223">
    <property type="component" value="Unassembled WGS sequence"/>
</dbReference>
<keyword evidence="1 4" id="KW-0378">Hydrolase</keyword>
<dbReference type="GO" id="GO:0046872">
    <property type="term" value="F:metal ion binding"/>
    <property type="evidence" value="ECO:0007669"/>
    <property type="project" value="UniProtKB-KW"/>
</dbReference>
<evidence type="ECO:0000256" key="1">
    <source>
        <dbReference type="ARBA" id="ARBA00022801"/>
    </source>
</evidence>
<feature type="binding site" evidence="2">
    <location>
        <position position="163"/>
    </location>
    <ligand>
        <name>Mn(2+)</name>
        <dbReference type="ChEBI" id="CHEBI:29035"/>
        <label>2</label>
    </ligand>
</feature>
<dbReference type="AlphaFoldDB" id="A0A2X2W5Y4"/>
<dbReference type="EC" id="3.-.-.-" evidence="4"/>
<dbReference type="InterPro" id="IPR011650">
    <property type="entry name" value="Peptidase_M20_dimer"/>
</dbReference>
<dbReference type="PIRSF" id="PIRSF005962">
    <property type="entry name" value="Pept_M20D_amidohydro"/>
    <property type="match status" value="1"/>
</dbReference>
<dbReference type="InterPro" id="IPR036264">
    <property type="entry name" value="Bact_exopeptidase_dim_dom"/>
</dbReference>
<feature type="domain" description="Peptidase M20 dimerisation" evidence="3">
    <location>
        <begin position="186"/>
        <end position="278"/>
    </location>
</feature>
<dbReference type="SUPFAM" id="SSF53187">
    <property type="entry name" value="Zn-dependent exopeptidases"/>
    <property type="match status" value="1"/>
</dbReference>
<feature type="binding site" evidence="2">
    <location>
        <position position="103"/>
    </location>
    <ligand>
        <name>Mn(2+)</name>
        <dbReference type="ChEBI" id="CHEBI:29035"/>
        <label>2</label>
    </ligand>
</feature>
<keyword evidence="2" id="KW-0479">Metal-binding</keyword>
<dbReference type="PANTHER" id="PTHR11014">
    <property type="entry name" value="PEPTIDASE M20 FAMILY MEMBER"/>
    <property type="match status" value="1"/>
</dbReference>
<dbReference type="Pfam" id="PF01546">
    <property type="entry name" value="Peptidase_M20"/>
    <property type="match status" value="1"/>
</dbReference>
<feature type="binding site" evidence="2">
    <location>
        <position position="362"/>
    </location>
    <ligand>
        <name>Mn(2+)</name>
        <dbReference type="ChEBI" id="CHEBI:29035"/>
        <label>2</label>
    </ligand>
</feature>
<feature type="binding site" evidence="2">
    <location>
        <position position="101"/>
    </location>
    <ligand>
        <name>Mn(2+)</name>
        <dbReference type="ChEBI" id="CHEBI:29035"/>
        <label>2</label>
    </ligand>
</feature>
<feature type="binding site" evidence="2">
    <location>
        <position position="137"/>
    </location>
    <ligand>
        <name>Mn(2+)</name>
        <dbReference type="ChEBI" id="CHEBI:29035"/>
        <label>2</label>
    </ligand>
</feature>
<gene>
    <name evidence="4" type="primary">yxeP_3</name>
    <name evidence="4" type="ORF">NCTC13028_02473</name>
</gene>
<sequence>MELDKLVEEIKPYVIEMRRYFHAHPEKSWNEYKTAQNIAEELEKMGIPFKRVCKTGVIGTIQGKNSNGKTLGIRADIDALEIEEETGLSFQSQNSGIMHACGHDAHIAMLLATAKVLKFMEDDLKCNVKLIFQPAEEFIEDSGAKYIKELEDVKNLDHIITMHIWSDLESGTASIVEGPRMASADTFDIFINGKGGHGAIPNSTVDPIIIASEFINKLQTIVSREINPLDTAVISICSIQSGSSANIIPSIAHLQGTARTFNNKLRQEFPNRIERVLKGTCQAMRASYVLDYHMGTPATINNIFSAKIGRKVAKQVFGENGLVDYKPQMGGEDFAKYLMQTPGSLLFLGGGNTEENKKYPHHNSKFDIDEKALPLGVEYFVRFVLEIQDKM</sequence>
<dbReference type="RefSeq" id="WP_096636089.1">
    <property type="nucleotide sequence ID" value="NZ_CP173238.1"/>
</dbReference>
<dbReference type="Gene3D" id="3.40.630.10">
    <property type="entry name" value="Zn peptidases"/>
    <property type="match status" value="1"/>
</dbReference>
<dbReference type="EMBL" id="UAWC01000026">
    <property type="protein sequence ID" value="SQB36238.1"/>
    <property type="molecule type" value="Genomic_DNA"/>
</dbReference>
<evidence type="ECO:0000313" key="5">
    <source>
        <dbReference type="Proteomes" id="UP000250223"/>
    </source>
</evidence>
<evidence type="ECO:0000313" key="4">
    <source>
        <dbReference type="EMBL" id="SQB36238.1"/>
    </source>
</evidence>
<proteinExistence type="predicted"/>
<keyword evidence="2" id="KW-0464">Manganese</keyword>
<dbReference type="SUPFAM" id="SSF55031">
    <property type="entry name" value="Bacterial exopeptidase dimerisation domain"/>
    <property type="match status" value="1"/>
</dbReference>
<reference evidence="4 5" key="1">
    <citation type="submission" date="2018-06" db="EMBL/GenBank/DDBJ databases">
        <authorList>
            <consortium name="Pathogen Informatics"/>
            <person name="Doyle S."/>
        </authorList>
    </citation>
    <scope>NUCLEOTIDE SEQUENCE [LARGE SCALE GENOMIC DNA]</scope>
    <source>
        <strain evidence="4 5">NCTC13028</strain>
    </source>
</reference>